<dbReference type="Pfam" id="PF01494">
    <property type="entry name" value="FAD_binding_3"/>
    <property type="match status" value="2"/>
</dbReference>
<evidence type="ECO:0000313" key="8">
    <source>
        <dbReference type="Proteomes" id="UP000784880"/>
    </source>
</evidence>
<evidence type="ECO:0000313" key="7">
    <source>
        <dbReference type="EMBL" id="MBU9713044.1"/>
    </source>
</evidence>
<dbReference type="RefSeq" id="WP_217067219.1">
    <property type="nucleotide sequence ID" value="NZ_JAHQCS010000121.1"/>
</dbReference>
<keyword evidence="8" id="KW-1185">Reference proteome</keyword>
<keyword evidence="5" id="KW-1133">Transmembrane helix</keyword>
<dbReference type="EMBL" id="JAHQCS010000121">
    <property type="protein sequence ID" value="MBU9713044.1"/>
    <property type="molecule type" value="Genomic_DNA"/>
</dbReference>
<reference evidence="7 8" key="1">
    <citation type="submission" date="2021-06" db="EMBL/GenBank/DDBJ databases">
        <title>Bacillus sp. RD4P76, an endophyte from a halophyte.</title>
        <authorList>
            <person name="Sun J.-Q."/>
        </authorList>
    </citation>
    <scope>NUCLEOTIDE SEQUENCE [LARGE SCALE GENOMIC DNA]</scope>
    <source>
        <strain evidence="7 8">CGMCC 1.15917</strain>
    </source>
</reference>
<comment type="cofactor">
    <cofactor evidence="1">
        <name>FAD</name>
        <dbReference type="ChEBI" id="CHEBI:57692"/>
    </cofactor>
</comment>
<keyword evidence="5" id="KW-0472">Membrane</keyword>
<evidence type="ECO:0000256" key="3">
    <source>
        <dbReference type="ARBA" id="ARBA00022827"/>
    </source>
</evidence>
<dbReference type="GO" id="GO:0004497">
    <property type="term" value="F:monooxygenase activity"/>
    <property type="evidence" value="ECO:0007669"/>
    <property type="project" value="UniProtKB-KW"/>
</dbReference>
<feature type="transmembrane region" description="Helical" evidence="5">
    <location>
        <begin position="6"/>
        <end position="24"/>
    </location>
</feature>
<keyword evidence="2" id="KW-0285">Flavoprotein</keyword>
<keyword evidence="4" id="KW-0560">Oxidoreductase</keyword>
<dbReference type="Proteomes" id="UP000784880">
    <property type="component" value="Unassembled WGS sequence"/>
</dbReference>
<keyword evidence="7" id="KW-0503">Monooxygenase</keyword>
<comment type="caution">
    <text evidence="7">The sequence shown here is derived from an EMBL/GenBank/DDBJ whole genome shotgun (WGS) entry which is preliminary data.</text>
</comment>
<gene>
    <name evidence="7" type="ORF">KS419_15035</name>
</gene>
<keyword evidence="3" id="KW-0274">FAD</keyword>
<organism evidence="7 8">
    <name type="scientific">Evansella tamaricis</name>
    <dbReference type="NCBI Taxonomy" id="2069301"/>
    <lineage>
        <taxon>Bacteria</taxon>
        <taxon>Bacillati</taxon>
        <taxon>Bacillota</taxon>
        <taxon>Bacilli</taxon>
        <taxon>Bacillales</taxon>
        <taxon>Bacillaceae</taxon>
        <taxon>Evansella</taxon>
    </lineage>
</organism>
<dbReference type="PANTHER" id="PTHR46496:SF1">
    <property type="entry name" value="ZEAXANTHIN EPOXIDASE, CHLOROPLASTIC"/>
    <property type="match status" value="1"/>
</dbReference>
<evidence type="ECO:0000256" key="5">
    <source>
        <dbReference type="SAM" id="Phobius"/>
    </source>
</evidence>
<proteinExistence type="predicted"/>
<dbReference type="InterPro" id="IPR002938">
    <property type="entry name" value="FAD-bd"/>
</dbReference>
<sequence length="387" mass="43010">MGQRAIIIGAGIGGLSTAIALYRIGWEVKVFEKAPILSEKGAGIVMAANAVKALQYFGLEKAISVKGARVEKAEIRSWNGKLLLNIPTVKQAMKFGTYSYLIHRGSLQRILLEKLKSFGVIPQVNKEFLSINENSNIVKVTFTDGSVAEGDLLIGADGVHSKIRQQLIGEDQLCYSGFTAFRGICSLKNDLNSVNVGGGFEAWGFGKRFGLSQLGEGQTFWFAAINSPKGMDISLMERKSFLLRQLQGWYPPIQEVINATEDTKILHHDIYDRKPLKKWSYNRITLLGDAAHSMLPNLGQGGAQAMEDAIVLARSLNKKIVDIPDSLHTYEQQRISRTTKIILQSRKMARMVQMDNPLLTAGRNSLLRILPANFFVKRLKWIQGFDI</sequence>
<dbReference type="PANTHER" id="PTHR46496">
    <property type="match status" value="1"/>
</dbReference>
<evidence type="ECO:0000256" key="4">
    <source>
        <dbReference type="ARBA" id="ARBA00023002"/>
    </source>
</evidence>
<keyword evidence="5" id="KW-0812">Transmembrane</keyword>
<name>A0ABS6JH89_9BACI</name>
<feature type="domain" description="FAD-binding" evidence="6">
    <location>
        <begin position="276"/>
        <end position="342"/>
    </location>
</feature>
<protein>
    <submittedName>
        <fullName evidence="7">FAD-dependent monooxygenase</fullName>
    </submittedName>
</protein>
<accession>A0ABS6JH89</accession>
<evidence type="ECO:0000256" key="1">
    <source>
        <dbReference type="ARBA" id="ARBA00001974"/>
    </source>
</evidence>
<feature type="domain" description="FAD-binding" evidence="6">
    <location>
        <begin position="5"/>
        <end position="167"/>
    </location>
</feature>
<evidence type="ECO:0000256" key="2">
    <source>
        <dbReference type="ARBA" id="ARBA00022630"/>
    </source>
</evidence>
<evidence type="ECO:0000259" key="6">
    <source>
        <dbReference type="Pfam" id="PF01494"/>
    </source>
</evidence>